<keyword evidence="2" id="KW-0472">Membrane</keyword>
<reference evidence="3 4" key="1">
    <citation type="journal article" date="2017" name="BMC Genomics">
        <title>Whole-genome assembly of Babesia ovata and comparative genomics between closely related pathogens.</title>
        <authorList>
            <person name="Yamagishi J."/>
            <person name="Asada M."/>
            <person name="Hakimi H."/>
            <person name="Tanaka T.Q."/>
            <person name="Sugimoto C."/>
            <person name="Kawazu S."/>
        </authorList>
    </citation>
    <scope>NUCLEOTIDE SEQUENCE [LARGE SCALE GENOMIC DNA]</scope>
    <source>
        <strain evidence="3 4">Miyake</strain>
    </source>
</reference>
<organism evidence="3 4">
    <name type="scientific">Babesia ovata</name>
    <dbReference type="NCBI Taxonomy" id="189622"/>
    <lineage>
        <taxon>Eukaryota</taxon>
        <taxon>Sar</taxon>
        <taxon>Alveolata</taxon>
        <taxon>Apicomplexa</taxon>
        <taxon>Aconoidasida</taxon>
        <taxon>Piroplasmida</taxon>
        <taxon>Babesiidae</taxon>
        <taxon>Babesia</taxon>
    </lineage>
</organism>
<feature type="transmembrane region" description="Helical" evidence="2">
    <location>
        <begin position="1658"/>
        <end position="1679"/>
    </location>
</feature>
<evidence type="ECO:0000256" key="2">
    <source>
        <dbReference type="SAM" id="Phobius"/>
    </source>
</evidence>
<dbReference type="GeneID" id="39875775"/>
<gene>
    <name evidence="3" type="ORF">BOVATA_034980</name>
</gene>
<evidence type="ECO:0000313" key="4">
    <source>
        <dbReference type="Proteomes" id="UP000236319"/>
    </source>
</evidence>
<feature type="compositionally biased region" description="Gly residues" evidence="1">
    <location>
        <begin position="607"/>
        <end position="627"/>
    </location>
</feature>
<feature type="region of interest" description="Disordered" evidence="1">
    <location>
        <begin position="405"/>
        <end position="644"/>
    </location>
</feature>
<comment type="caution">
    <text evidence="3">The sequence shown here is derived from an EMBL/GenBank/DDBJ whole genome shotgun (WGS) entry which is preliminary data.</text>
</comment>
<evidence type="ECO:0000256" key="1">
    <source>
        <dbReference type="SAM" id="MobiDB-lite"/>
    </source>
</evidence>
<feature type="compositionally biased region" description="Low complexity" evidence="1">
    <location>
        <begin position="511"/>
        <end position="523"/>
    </location>
</feature>
<feature type="compositionally biased region" description="Gly residues" evidence="1">
    <location>
        <begin position="466"/>
        <end position="493"/>
    </location>
</feature>
<sequence>MEKHGVRLSTLRDCFEFLQWLHSGGGKKMQDKVARELVTRYGNSYNRILFTGKLPPAVSEFLEHVSTFYKKLVATPIEKSYVNPRANDVTDALLECVPKFLAALYFLLYNVDYKFEEVGGGKWRYDNPGWETTWVRYPWQKEYGGGLQDYLRASLSVKYGGLIAGGFSENEVTYGYDYNSRYGYWYGESMVNDLKAILDNKLHNYFRDVFFTTVISKTGAGTHKVNTANVLALVKTFCEIVAAEAKRGTDGGKLIKALEREFKSSKKCINWNKLKSHCSRLNSELEKLFKIEGFSYTGQARNVNELNTDTFAGETAKWFRQHLHEVQKNVKRIDKSFPVDDTRYLNVLQQFATENIFPYGFIFGKGRYGTLGEAWKTLSDHWDSVIGMLGRDGDGLDKLKRILDGEECRTPAPPPKPRPRPAPAPRPPRPARPVPPHQPSRTPGVRTTGARHLEGWLSSGSPVSGVRGGNIGGRGNNNRGGGSGAHSRGGGQNSGKARGTTRNGRHHSGPRGASGARGAQRSSVPGHTGSTKPQPLQPQNDLQSHPQQALPPTAASAPGDPAIPIQPGGPGPISTDSVTPGTRTTSSPQDVLTQTPSVSGSNTGSDGVQGTGQHGGGGAGPPGGGHSVGQTQTPSNNVKKCDGVSMSMNGKSVCYRQPTIPKPTRPSTLYLPSDVEEKIKKADVAYRKKEEEDRRQAEEAWERRRQQMYDQYDSEMRQMQQAQLLSVEGFNVSDAMDGNALPDVSALVAQKQKEAEERSIRRNIQFLQTIQDDINNNPNSKNADSVFMSGTPISEPAALVGRPVKQTPNHGQAETDTHKQLQPNSSIVVGDKVLPTRKRAKPLLPVPPVGVPMGHAIEPPKLPRAPKTLSAPKDMLDVTGQPITHTALEDPLPPPPALKPPEPVEQYPPKPVKVDTEDMTKYLGVSEVILTKSTGSDIAVPPPHKVDTHPPPSLIDAWTIPNPKRNRPVSPPPAFKSPKTPPTADVKIPSIEISPDSRIMTESMLDVMGSPTTATNTAHPLPPLSALNLPWQRDDTVSKLPLAVTLKDHDIADLTHVASEVIKIPIAQLTGDSNLAVSVKQELTGQPVADTMLLNPAHPPIELEIEKRHKTEIAFDAQIEAPPTATQGFTKPPSRTTVPPMEWIEPAISMMSLPGKAADAFTVSVDEHDNVINPGAAEFLKKFDLNTTPDVYQCQNPWYVPDSSTTTVTPPLSPPPDTDHLPPPDTVREMLHWMVGLNQYGYVGIITEHVAGLLEDINKDVSQPHDALDITEKPYNLDATHVSNTLTEACHYAANFLYKIKHNGNSKTVSTLDFKSEYSKLCYSIDPACLLCQLRDYVYACCHQLEFLKAQCNRKESEGGWQNCPYGQDTKTPSPLQAFLTDGPDSKFQTHPFDSCNICRKSRVNMGFKHSDLPVSQQTGNILLTILTPTCGGEDPLLTLCSYLNCITRRTPRTAGELASFFHNFGNELHDVSLKLSPLGSALSEPHRHCPDWDHLAADDLNAIQYIRGPAPPTSNHDKDHPKTLSAIIGCGIDNVDCPQLMKTITYRAYALYSPTFAHTYLSWTVYLPDRLWESLTKLHCDLEELQCHAAKPKPLHQCDKALPLLYTHGLTPPDGTLQPSLTCSQFIAKLEAVVAGQPIASLMTAMDLFLYGIREPFLFTIVALWLTATLYILHSLLYRIDVLRIRSHLLTTRASHLIDVKALLAGSRRMLSLYKDVDYFDDDFHSS</sequence>
<feature type="compositionally biased region" description="Pro residues" evidence="1">
    <location>
        <begin position="411"/>
        <end position="438"/>
    </location>
</feature>
<feature type="compositionally biased region" description="Polar residues" evidence="1">
    <location>
        <begin position="574"/>
        <end position="603"/>
    </location>
</feature>
<accession>A0A2H6KG88</accession>
<dbReference type="RefSeq" id="XP_028868248.1">
    <property type="nucleotide sequence ID" value="XM_029012415.1"/>
</dbReference>
<feature type="compositionally biased region" description="Polar residues" evidence="1">
    <location>
        <begin position="528"/>
        <end position="547"/>
    </location>
</feature>
<keyword evidence="2" id="KW-0812">Transmembrane</keyword>
<name>A0A2H6KG88_9APIC</name>
<dbReference type="Proteomes" id="UP000236319">
    <property type="component" value="Unassembled WGS sequence"/>
</dbReference>
<feature type="region of interest" description="Disordered" evidence="1">
    <location>
        <begin position="957"/>
        <end position="988"/>
    </location>
</feature>
<feature type="region of interest" description="Disordered" evidence="1">
    <location>
        <begin position="885"/>
        <end position="912"/>
    </location>
</feature>
<feature type="compositionally biased region" description="Pro residues" evidence="1">
    <location>
        <begin position="969"/>
        <end position="981"/>
    </location>
</feature>
<feature type="compositionally biased region" description="Pro residues" evidence="1">
    <location>
        <begin position="891"/>
        <end position="911"/>
    </location>
</feature>
<proteinExistence type="predicted"/>
<keyword evidence="4" id="KW-1185">Reference proteome</keyword>
<keyword evidence="2" id="KW-1133">Transmembrane helix</keyword>
<protein>
    <submittedName>
        <fullName evidence="3">Ribosome binding protein</fullName>
    </submittedName>
</protein>
<evidence type="ECO:0000313" key="3">
    <source>
        <dbReference type="EMBL" id="GBE62005.1"/>
    </source>
</evidence>
<dbReference type="EMBL" id="BDSA01000003">
    <property type="protein sequence ID" value="GBE62005.1"/>
    <property type="molecule type" value="Genomic_DNA"/>
</dbReference>
<dbReference type="VEuPathDB" id="PiroplasmaDB:BOVATA_034980"/>